<comment type="caution">
    <text evidence="2">The sequence shown here is derived from an EMBL/GenBank/DDBJ whole genome shotgun (WGS) entry which is preliminary data.</text>
</comment>
<evidence type="ECO:0000313" key="2">
    <source>
        <dbReference type="EMBL" id="GFB26173.1"/>
    </source>
</evidence>
<protein>
    <submittedName>
        <fullName evidence="2">Uncharacterized protein</fullName>
    </submittedName>
</protein>
<feature type="compositionally biased region" description="Basic and acidic residues" evidence="1">
    <location>
        <begin position="37"/>
        <end position="55"/>
    </location>
</feature>
<accession>A0A699LAR1</accession>
<name>A0A699LAR1_TANCI</name>
<feature type="non-terminal residue" evidence="2">
    <location>
        <position position="71"/>
    </location>
</feature>
<sequence>MGDIDAEKLKEYSNNECNSATDSDVEEVLETVFEAARNDNPQERANTKEDQELHSADPFNIYGLLNKNQHG</sequence>
<organism evidence="2">
    <name type="scientific">Tanacetum cinerariifolium</name>
    <name type="common">Dalmatian daisy</name>
    <name type="synonym">Chrysanthemum cinerariifolium</name>
    <dbReference type="NCBI Taxonomy" id="118510"/>
    <lineage>
        <taxon>Eukaryota</taxon>
        <taxon>Viridiplantae</taxon>
        <taxon>Streptophyta</taxon>
        <taxon>Embryophyta</taxon>
        <taxon>Tracheophyta</taxon>
        <taxon>Spermatophyta</taxon>
        <taxon>Magnoliopsida</taxon>
        <taxon>eudicotyledons</taxon>
        <taxon>Gunneridae</taxon>
        <taxon>Pentapetalae</taxon>
        <taxon>asterids</taxon>
        <taxon>campanulids</taxon>
        <taxon>Asterales</taxon>
        <taxon>Asteraceae</taxon>
        <taxon>Asteroideae</taxon>
        <taxon>Anthemideae</taxon>
        <taxon>Anthemidinae</taxon>
        <taxon>Tanacetum</taxon>
    </lineage>
</organism>
<evidence type="ECO:0000256" key="1">
    <source>
        <dbReference type="SAM" id="MobiDB-lite"/>
    </source>
</evidence>
<dbReference type="AlphaFoldDB" id="A0A699LAR1"/>
<gene>
    <name evidence="2" type="ORF">Tci_698144</name>
</gene>
<dbReference type="EMBL" id="BKCJ010587839">
    <property type="protein sequence ID" value="GFB26173.1"/>
    <property type="molecule type" value="Genomic_DNA"/>
</dbReference>
<feature type="region of interest" description="Disordered" evidence="1">
    <location>
        <begin position="37"/>
        <end position="59"/>
    </location>
</feature>
<reference evidence="2" key="1">
    <citation type="journal article" date="2019" name="Sci. Rep.">
        <title>Draft genome of Tanacetum cinerariifolium, the natural source of mosquito coil.</title>
        <authorList>
            <person name="Yamashiro T."/>
            <person name="Shiraishi A."/>
            <person name="Satake H."/>
            <person name="Nakayama K."/>
        </authorList>
    </citation>
    <scope>NUCLEOTIDE SEQUENCE</scope>
</reference>
<proteinExistence type="predicted"/>